<dbReference type="RefSeq" id="XP_013352526.1">
    <property type="nucleotide sequence ID" value="XM_013497072.1"/>
</dbReference>
<dbReference type="Proteomes" id="UP000030744">
    <property type="component" value="Unassembled WGS sequence"/>
</dbReference>
<sequence length="221" mass="24703">MRFFLTLASSRRKISGRAAQSAASVSCLKGEQLEKAHPLDPSKDSVPLASCLPDFALQPIRDEVVAVVWGTPLFWEALSVDAVCTLLAEYVRMREEEEASELLLRKAIVQAVLRREKSPAELLYHPAALHAAGLPHWKDDRLETEQRAALGNTKNERRLMRRVATTQEEYLSKSALARSLSKQPFFDSDIGVLVLLFSRRRIADNSKELRSGNETTGEICS</sequence>
<organism evidence="1 2">
    <name type="scientific">Eimeria mitis</name>
    <dbReference type="NCBI Taxonomy" id="44415"/>
    <lineage>
        <taxon>Eukaryota</taxon>
        <taxon>Sar</taxon>
        <taxon>Alveolata</taxon>
        <taxon>Apicomplexa</taxon>
        <taxon>Conoidasida</taxon>
        <taxon>Coccidia</taxon>
        <taxon>Eucoccidiorida</taxon>
        <taxon>Eimeriorina</taxon>
        <taxon>Eimeriidae</taxon>
        <taxon>Eimeria</taxon>
    </lineage>
</organism>
<dbReference type="VEuPathDB" id="ToxoDB:EMH_0054040"/>
<protein>
    <submittedName>
        <fullName evidence="1">Uncharacterized protein</fullName>
    </submittedName>
</protein>
<name>U6K0X5_9EIME</name>
<proteinExistence type="predicted"/>
<reference evidence="1" key="1">
    <citation type="submission" date="2013-10" db="EMBL/GenBank/DDBJ databases">
        <title>Genomic analysis of the causative agents of coccidiosis in chickens.</title>
        <authorList>
            <person name="Reid A.J."/>
            <person name="Blake D."/>
            <person name="Billington K."/>
            <person name="Browne H."/>
            <person name="Dunn M."/>
            <person name="Hung S."/>
            <person name="Kawahara F."/>
            <person name="Miranda-Saavedra D."/>
            <person name="Mourier T."/>
            <person name="Nagra H."/>
            <person name="Otto T.D."/>
            <person name="Rawlings N."/>
            <person name="Sanchez A."/>
            <person name="Sanders M."/>
            <person name="Subramaniam C."/>
            <person name="Tay Y."/>
            <person name="Dear P."/>
            <person name="Doerig C."/>
            <person name="Gruber A."/>
            <person name="Parkinson J."/>
            <person name="Shirley M."/>
            <person name="Wan K.L."/>
            <person name="Berriman M."/>
            <person name="Tomley F."/>
            <person name="Pain A."/>
        </authorList>
    </citation>
    <scope>NUCLEOTIDE SEQUENCE [LARGE SCALE GENOMIC DNA]</scope>
    <source>
        <strain evidence="1">Houghton</strain>
    </source>
</reference>
<evidence type="ECO:0000313" key="1">
    <source>
        <dbReference type="EMBL" id="CDJ29957.1"/>
    </source>
</evidence>
<accession>U6K0X5</accession>
<reference evidence="1" key="2">
    <citation type="submission" date="2013-10" db="EMBL/GenBank/DDBJ databases">
        <authorList>
            <person name="Aslett M."/>
        </authorList>
    </citation>
    <scope>NUCLEOTIDE SEQUENCE [LARGE SCALE GENOMIC DNA]</scope>
    <source>
        <strain evidence="1">Houghton</strain>
    </source>
</reference>
<dbReference type="AlphaFoldDB" id="U6K0X5"/>
<gene>
    <name evidence="1" type="ORF">EMH_0054040</name>
</gene>
<dbReference type="EMBL" id="HG682214">
    <property type="protein sequence ID" value="CDJ29957.1"/>
    <property type="molecule type" value="Genomic_DNA"/>
</dbReference>
<evidence type="ECO:0000313" key="2">
    <source>
        <dbReference type="Proteomes" id="UP000030744"/>
    </source>
</evidence>
<dbReference type="OrthoDB" id="346124at2759"/>
<keyword evidence="2" id="KW-1185">Reference proteome</keyword>
<dbReference type="GeneID" id="25380071"/>